<dbReference type="GO" id="GO:0006004">
    <property type="term" value="P:fucose metabolic process"/>
    <property type="evidence" value="ECO:0007669"/>
    <property type="project" value="InterPro"/>
</dbReference>
<evidence type="ECO:0000259" key="7">
    <source>
        <dbReference type="Pfam" id="PF01120"/>
    </source>
</evidence>
<dbReference type="InterPro" id="IPR057739">
    <property type="entry name" value="Glyco_hydro_29_N"/>
</dbReference>
<dbReference type="Pfam" id="PF01120">
    <property type="entry name" value="Alpha_L_fucos"/>
    <property type="match status" value="1"/>
</dbReference>
<dbReference type="PANTHER" id="PTHR10030:SF37">
    <property type="entry name" value="ALPHA-L-FUCOSIDASE-RELATED"/>
    <property type="match status" value="1"/>
</dbReference>
<feature type="domain" description="Glycoside hydrolase family 29 N-terminal" evidence="7">
    <location>
        <begin position="3"/>
        <end position="379"/>
    </location>
</feature>
<organism evidence="8 9">
    <name type="scientific">Candidatus Eisenbergiella stercorigallinarum</name>
    <dbReference type="NCBI Taxonomy" id="2838557"/>
    <lineage>
        <taxon>Bacteria</taxon>
        <taxon>Bacillati</taxon>
        <taxon>Bacillota</taxon>
        <taxon>Clostridia</taxon>
        <taxon>Lachnospirales</taxon>
        <taxon>Lachnospiraceae</taxon>
        <taxon>Eisenbergiella</taxon>
    </lineage>
</organism>
<proteinExistence type="inferred from homology"/>
<dbReference type="PIRSF" id="PIRSF001092">
    <property type="entry name" value="Alpha-L-fucosidase"/>
    <property type="match status" value="1"/>
</dbReference>
<dbReference type="Gene3D" id="2.60.40.1180">
    <property type="entry name" value="Golgi alpha-mannosidase II"/>
    <property type="match status" value="1"/>
</dbReference>
<dbReference type="EC" id="3.2.1.51" evidence="3"/>
<comment type="similarity">
    <text evidence="2">Belongs to the glycosyl hydrolase 29 family.</text>
</comment>
<dbReference type="GO" id="GO:0004560">
    <property type="term" value="F:alpha-L-fucosidase activity"/>
    <property type="evidence" value="ECO:0007669"/>
    <property type="project" value="InterPro"/>
</dbReference>
<evidence type="ECO:0000256" key="3">
    <source>
        <dbReference type="ARBA" id="ARBA00012662"/>
    </source>
</evidence>
<dbReference type="SUPFAM" id="SSF51445">
    <property type="entry name" value="(Trans)glycosidases"/>
    <property type="match status" value="1"/>
</dbReference>
<keyword evidence="4" id="KW-0732">Signal</keyword>
<comment type="caution">
    <text evidence="8">The sequence shown here is derived from an EMBL/GenBank/DDBJ whole genome shotgun (WGS) entry which is preliminary data.</text>
</comment>
<dbReference type="InterPro" id="IPR000933">
    <property type="entry name" value="Glyco_hydro_29"/>
</dbReference>
<evidence type="ECO:0000256" key="4">
    <source>
        <dbReference type="ARBA" id="ARBA00022729"/>
    </source>
</evidence>
<evidence type="ECO:0000256" key="5">
    <source>
        <dbReference type="ARBA" id="ARBA00022801"/>
    </source>
</evidence>
<dbReference type="SMART" id="SM00812">
    <property type="entry name" value="Alpha_L_fucos"/>
    <property type="match status" value="1"/>
</dbReference>
<dbReference type="GO" id="GO:0005764">
    <property type="term" value="C:lysosome"/>
    <property type="evidence" value="ECO:0007669"/>
    <property type="project" value="TreeGrafter"/>
</dbReference>
<protein>
    <recommendedName>
        <fullName evidence="3">alpha-L-fucosidase</fullName>
        <ecNumber evidence="3">3.2.1.51</ecNumber>
    </recommendedName>
</protein>
<keyword evidence="5" id="KW-0378">Hydrolase</keyword>
<gene>
    <name evidence="8" type="ORF">H9912_09080</name>
</gene>
<dbReference type="GO" id="GO:0016139">
    <property type="term" value="P:glycoside catabolic process"/>
    <property type="evidence" value="ECO:0007669"/>
    <property type="project" value="TreeGrafter"/>
</dbReference>
<accession>A0A9D2R0M7</accession>
<dbReference type="InterPro" id="IPR013780">
    <property type="entry name" value="Glyco_hydro_b"/>
</dbReference>
<reference evidence="8" key="1">
    <citation type="journal article" date="2021" name="PeerJ">
        <title>Extensive microbial diversity within the chicken gut microbiome revealed by metagenomics and culture.</title>
        <authorList>
            <person name="Gilroy R."/>
            <person name="Ravi A."/>
            <person name="Getino M."/>
            <person name="Pursley I."/>
            <person name="Horton D.L."/>
            <person name="Alikhan N.F."/>
            <person name="Baker D."/>
            <person name="Gharbi K."/>
            <person name="Hall N."/>
            <person name="Watson M."/>
            <person name="Adriaenssens E.M."/>
            <person name="Foster-Nyarko E."/>
            <person name="Jarju S."/>
            <person name="Secka A."/>
            <person name="Antonio M."/>
            <person name="Oren A."/>
            <person name="Chaudhuri R.R."/>
            <person name="La Ragione R."/>
            <person name="Hildebrand F."/>
            <person name="Pallen M.J."/>
        </authorList>
    </citation>
    <scope>NUCLEOTIDE SEQUENCE</scope>
    <source>
        <strain evidence="8">ChiHjej8B7-25341</strain>
    </source>
</reference>
<comment type="function">
    <text evidence="1">Alpha-L-fucosidase is responsible for hydrolyzing the alpha-1,6-linked fucose joined to the reducing-end N-acetylglucosamine of the carbohydrate moieties of glycoproteins.</text>
</comment>
<dbReference type="PANTHER" id="PTHR10030">
    <property type="entry name" value="ALPHA-L-FUCOSIDASE"/>
    <property type="match status" value="1"/>
</dbReference>
<dbReference type="AlphaFoldDB" id="A0A9D2R0M7"/>
<evidence type="ECO:0000313" key="9">
    <source>
        <dbReference type="Proteomes" id="UP000823851"/>
    </source>
</evidence>
<reference evidence="8" key="2">
    <citation type="submission" date="2021-04" db="EMBL/GenBank/DDBJ databases">
        <authorList>
            <person name="Gilroy R."/>
        </authorList>
    </citation>
    <scope>NUCLEOTIDE SEQUENCE</scope>
    <source>
        <strain evidence="8">ChiHjej8B7-25341</strain>
    </source>
</reference>
<evidence type="ECO:0000313" key="8">
    <source>
        <dbReference type="EMBL" id="HJD32079.1"/>
    </source>
</evidence>
<evidence type="ECO:0000256" key="1">
    <source>
        <dbReference type="ARBA" id="ARBA00004071"/>
    </source>
</evidence>
<dbReference type="InterPro" id="IPR017853">
    <property type="entry name" value="GH"/>
</dbReference>
<evidence type="ECO:0000256" key="2">
    <source>
        <dbReference type="ARBA" id="ARBA00007951"/>
    </source>
</evidence>
<keyword evidence="6" id="KW-0326">Glycosidase</keyword>
<name>A0A9D2R0M7_9FIRM</name>
<dbReference type="InterPro" id="IPR016286">
    <property type="entry name" value="FUC_metazoa-typ"/>
</dbReference>
<dbReference type="Gene3D" id="3.20.20.80">
    <property type="entry name" value="Glycosidases"/>
    <property type="match status" value="1"/>
</dbReference>
<dbReference type="Proteomes" id="UP000823851">
    <property type="component" value="Unassembled WGS sequence"/>
</dbReference>
<sequence>MAEHFKATFESLRTYRCPDWFRDVKFGIWSHWGPQSVPMASDWYARNMYIQGSPQYQYHVAHYGHPSKVGYIDICRMWKAERFQPDELMDLYYRAGARYFMAQATHHDNFFNYASKVNRFNSVNIGPGKDICRMWKSACDNFHLPFGLSEHLAASYNWWYTNKGSDSYGPYKGVPYDGNRPEYQDFYHSNRKLAEEMERSGRFGEFAPEWMTADPAFHEYWKKAMHELIDLFQPDLLYSDSSIPFQQENNGGSDYSAGLDVISYLYNSSIDRCGSNQAVYTQKDRNPDRYRVGVLDIERSQLPDIPEQPWQTDTCIGHWFYDAQAVYKRPAQVIEMLVDIVSKNGCLMLNIPQRPDGTIDAESRYLLEELAGWFPICGEAIYGTRPFRVYKEGPTNVVIQGFTEERTPWTSSDYRFCRKGNTVYAFLMAPPENQVAVIKTFTPDEPVKAVRLLGEGPVPFTQSYGVLNVKLPEKLPTQYVNCLAVEF</sequence>
<evidence type="ECO:0000256" key="6">
    <source>
        <dbReference type="ARBA" id="ARBA00023295"/>
    </source>
</evidence>
<dbReference type="EMBL" id="DWUW01000257">
    <property type="protein sequence ID" value="HJD32079.1"/>
    <property type="molecule type" value="Genomic_DNA"/>
</dbReference>